<protein>
    <submittedName>
        <fullName evidence="2">Uncharacterized protein</fullName>
    </submittedName>
</protein>
<comment type="caution">
    <text evidence="2">The sequence shown here is derived from an EMBL/GenBank/DDBJ whole genome shotgun (WGS) entry which is preliminary data.</text>
</comment>
<keyword evidence="3" id="KW-1185">Reference proteome</keyword>
<organism evidence="2 3">
    <name type="scientific">Panicum virgatum</name>
    <name type="common">Blackwell switchgrass</name>
    <dbReference type="NCBI Taxonomy" id="38727"/>
    <lineage>
        <taxon>Eukaryota</taxon>
        <taxon>Viridiplantae</taxon>
        <taxon>Streptophyta</taxon>
        <taxon>Embryophyta</taxon>
        <taxon>Tracheophyta</taxon>
        <taxon>Spermatophyta</taxon>
        <taxon>Magnoliopsida</taxon>
        <taxon>Liliopsida</taxon>
        <taxon>Poales</taxon>
        <taxon>Poaceae</taxon>
        <taxon>PACMAD clade</taxon>
        <taxon>Panicoideae</taxon>
        <taxon>Panicodae</taxon>
        <taxon>Paniceae</taxon>
        <taxon>Panicinae</taxon>
        <taxon>Panicum</taxon>
        <taxon>Panicum sect. Hiantes</taxon>
    </lineage>
</organism>
<evidence type="ECO:0000256" key="1">
    <source>
        <dbReference type="SAM" id="Coils"/>
    </source>
</evidence>
<evidence type="ECO:0000313" key="2">
    <source>
        <dbReference type="EMBL" id="KAG2648980.1"/>
    </source>
</evidence>
<feature type="coiled-coil region" evidence="1">
    <location>
        <begin position="2"/>
        <end position="64"/>
    </location>
</feature>
<dbReference type="Proteomes" id="UP000823388">
    <property type="component" value="Chromosome 1N"/>
</dbReference>
<dbReference type="EMBL" id="CM029038">
    <property type="protein sequence ID" value="KAG2648980.1"/>
    <property type="molecule type" value="Genomic_DNA"/>
</dbReference>
<evidence type="ECO:0000313" key="3">
    <source>
        <dbReference type="Proteomes" id="UP000823388"/>
    </source>
</evidence>
<dbReference type="AlphaFoldDB" id="A0A8T0WLR8"/>
<gene>
    <name evidence="2" type="ORF">PVAP13_1NG092801</name>
</gene>
<keyword evidence="1" id="KW-0175">Coiled coil</keyword>
<name>A0A8T0WLR8_PANVG</name>
<accession>A0A8T0WLR8</accession>
<proteinExistence type="predicted"/>
<sequence>MKDDAEAIRNDYMGKIAELENELVAEKEGSVAVRAQVDDVVNKLEEERAARNKVEEEHEMLKKQIGEMHGFFRNFLGGNSAPSDAQQ</sequence>
<reference evidence="2" key="1">
    <citation type="submission" date="2020-05" db="EMBL/GenBank/DDBJ databases">
        <title>WGS assembly of Panicum virgatum.</title>
        <authorList>
            <person name="Lovell J.T."/>
            <person name="Jenkins J."/>
            <person name="Shu S."/>
            <person name="Juenger T.E."/>
            <person name="Schmutz J."/>
        </authorList>
    </citation>
    <scope>NUCLEOTIDE SEQUENCE</scope>
    <source>
        <strain evidence="2">AP13</strain>
    </source>
</reference>